<proteinExistence type="predicted"/>
<dbReference type="AlphaFoldDB" id="A0A2K1K4I9"/>
<reference evidence="1 3" key="1">
    <citation type="journal article" date="2008" name="Science">
        <title>The Physcomitrella genome reveals evolutionary insights into the conquest of land by plants.</title>
        <authorList>
            <person name="Rensing S."/>
            <person name="Lang D."/>
            <person name="Zimmer A."/>
            <person name="Terry A."/>
            <person name="Salamov A."/>
            <person name="Shapiro H."/>
            <person name="Nishiyama T."/>
            <person name="Perroud P.-F."/>
            <person name="Lindquist E."/>
            <person name="Kamisugi Y."/>
            <person name="Tanahashi T."/>
            <person name="Sakakibara K."/>
            <person name="Fujita T."/>
            <person name="Oishi K."/>
            <person name="Shin-I T."/>
            <person name="Kuroki Y."/>
            <person name="Toyoda A."/>
            <person name="Suzuki Y."/>
            <person name="Hashimoto A."/>
            <person name="Yamaguchi K."/>
            <person name="Sugano A."/>
            <person name="Kohara Y."/>
            <person name="Fujiyama A."/>
            <person name="Anterola A."/>
            <person name="Aoki S."/>
            <person name="Ashton N."/>
            <person name="Barbazuk W.B."/>
            <person name="Barker E."/>
            <person name="Bennetzen J."/>
            <person name="Bezanilla M."/>
            <person name="Blankenship R."/>
            <person name="Cho S.H."/>
            <person name="Dutcher S."/>
            <person name="Estelle M."/>
            <person name="Fawcett J.A."/>
            <person name="Gundlach H."/>
            <person name="Hanada K."/>
            <person name="Heyl A."/>
            <person name="Hicks K.A."/>
            <person name="Hugh J."/>
            <person name="Lohr M."/>
            <person name="Mayer K."/>
            <person name="Melkozernov A."/>
            <person name="Murata T."/>
            <person name="Nelson D."/>
            <person name="Pils B."/>
            <person name="Prigge M."/>
            <person name="Reiss B."/>
            <person name="Renner T."/>
            <person name="Rombauts S."/>
            <person name="Rushton P."/>
            <person name="Sanderfoot A."/>
            <person name="Schween G."/>
            <person name="Shiu S.-H."/>
            <person name="Stueber K."/>
            <person name="Theodoulou F.L."/>
            <person name="Tu H."/>
            <person name="Van de Peer Y."/>
            <person name="Verrier P.J."/>
            <person name="Waters E."/>
            <person name="Wood A."/>
            <person name="Yang L."/>
            <person name="Cove D."/>
            <person name="Cuming A."/>
            <person name="Hasebe M."/>
            <person name="Lucas S."/>
            <person name="Mishler D.B."/>
            <person name="Reski R."/>
            <person name="Grigoriev I."/>
            <person name="Quatrano R.S."/>
            <person name="Boore J.L."/>
        </authorList>
    </citation>
    <scope>NUCLEOTIDE SEQUENCE [LARGE SCALE GENOMIC DNA]</scope>
    <source>
        <strain evidence="2 3">cv. Gransden 2004</strain>
    </source>
</reference>
<dbReference type="Gramene" id="Pp3c9_25030V3.2">
    <property type="protein sequence ID" value="PAC:32914097.CDS.1"/>
    <property type="gene ID" value="Pp3c9_25030"/>
</dbReference>
<reference evidence="2" key="3">
    <citation type="submission" date="2020-12" db="UniProtKB">
        <authorList>
            <consortium name="EnsemblPlants"/>
        </authorList>
    </citation>
    <scope>IDENTIFICATION</scope>
</reference>
<evidence type="ECO:0000313" key="3">
    <source>
        <dbReference type="Proteomes" id="UP000006727"/>
    </source>
</evidence>
<dbReference type="Proteomes" id="UP000006727">
    <property type="component" value="Chromosome 9"/>
</dbReference>
<evidence type="ECO:0000313" key="1">
    <source>
        <dbReference type="EMBL" id="PNR48684.1"/>
    </source>
</evidence>
<organism evidence="1">
    <name type="scientific">Physcomitrium patens</name>
    <name type="common">Spreading-leaved earth moss</name>
    <name type="synonym">Physcomitrella patens</name>
    <dbReference type="NCBI Taxonomy" id="3218"/>
    <lineage>
        <taxon>Eukaryota</taxon>
        <taxon>Viridiplantae</taxon>
        <taxon>Streptophyta</taxon>
        <taxon>Embryophyta</taxon>
        <taxon>Bryophyta</taxon>
        <taxon>Bryophytina</taxon>
        <taxon>Bryopsida</taxon>
        <taxon>Funariidae</taxon>
        <taxon>Funariales</taxon>
        <taxon>Funariaceae</taxon>
        <taxon>Physcomitrium</taxon>
    </lineage>
</organism>
<name>A0A2K1K4I9_PHYPA</name>
<keyword evidence="3" id="KW-1185">Reference proteome</keyword>
<dbReference type="Gramene" id="Pp3c9_25030V3.1">
    <property type="protein sequence ID" value="PAC:32914096.CDS.1"/>
    <property type="gene ID" value="Pp3c9_25030"/>
</dbReference>
<dbReference type="EnsemblPlants" id="Pp3c9_25030V3.2">
    <property type="protein sequence ID" value="PAC:32914097.CDS.1"/>
    <property type="gene ID" value="Pp3c9_25030"/>
</dbReference>
<gene>
    <name evidence="1" type="ORF">PHYPA_013161</name>
</gene>
<sequence>MRFVGSLQLEGNLDLSPFFILSNTSLLVFTIQNKSLFEIILEDIIANEYTFASNGYNFVDSNLFLNTSGAMYFMVP</sequence>
<reference evidence="1 3" key="2">
    <citation type="journal article" date="2018" name="Plant J.">
        <title>The Physcomitrella patens chromosome-scale assembly reveals moss genome structure and evolution.</title>
        <authorList>
            <person name="Lang D."/>
            <person name="Ullrich K.K."/>
            <person name="Murat F."/>
            <person name="Fuchs J."/>
            <person name="Jenkins J."/>
            <person name="Haas F.B."/>
            <person name="Piednoel M."/>
            <person name="Gundlach H."/>
            <person name="Van Bel M."/>
            <person name="Meyberg R."/>
            <person name="Vives C."/>
            <person name="Morata J."/>
            <person name="Symeonidi A."/>
            <person name="Hiss M."/>
            <person name="Muchero W."/>
            <person name="Kamisugi Y."/>
            <person name="Saleh O."/>
            <person name="Blanc G."/>
            <person name="Decker E.L."/>
            <person name="van Gessel N."/>
            <person name="Grimwood J."/>
            <person name="Hayes R.D."/>
            <person name="Graham S.W."/>
            <person name="Gunter L.E."/>
            <person name="McDaniel S.F."/>
            <person name="Hoernstein S.N.W."/>
            <person name="Larsson A."/>
            <person name="Li F.W."/>
            <person name="Perroud P.F."/>
            <person name="Phillips J."/>
            <person name="Ranjan P."/>
            <person name="Rokshar D.S."/>
            <person name="Rothfels C.J."/>
            <person name="Schneider L."/>
            <person name="Shu S."/>
            <person name="Stevenson D.W."/>
            <person name="Thummler F."/>
            <person name="Tillich M."/>
            <person name="Villarreal Aguilar J.C."/>
            <person name="Widiez T."/>
            <person name="Wong G.K."/>
            <person name="Wymore A."/>
            <person name="Zhang Y."/>
            <person name="Zimmer A.D."/>
            <person name="Quatrano R.S."/>
            <person name="Mayer K.F.X."/>
            <person name="Goodstein D."/>
            <person name="Casacuberta J.M."/>
            <person name="Vandepoele K."/>
            <person name="Reski R."/>
            <person name="Cuming A.C."/>
            <person name="Tuskan G.A."/>
            <person name="Maumus F."/>
            <person name="Salse J."/>
            <person name="Schmutz J."/>
            <person name="Rensing S.A."/>
        </authorList>
    </citation>
    <scope>NUCLEOTIDE SEQUENCE [LARGE SCALE GENOMIC DNA]</scope>
    <source>
        <strain evidence="2 3">cv. Gransden 2004</strain>
    </source>
</reference>
<accession>A0A2K1K4I9</accession>
<dbReference type="InParanoid" id="A0A2K1K4I9"/>
<dbReference type="EnsemblPlants" id="Pp3c9_25030V3.1">
    <property type="protein sequence ID" value="PAC:32914096.CDS.1"/>
    <property type="gene ID" value="Pp3c9_25030"/>
</dbReference>
<evidence type="ECO:0000313" key="2">
    <source>
        <dbReference type="EnsemblPlants" id="PAC:32914096.CDS.1"/>
    </source>
</evidence>
<dbReference type="EMBL" id="ABEU02000009">
    <property type="protein sequence ID" value="PNR48684.1"/>
    <property type="molecule type" value="Genomic_DNA"/>
</dbReference>
<protein>
    <submittedName>
        <fullName evidence="1 2">Uncharacterized protein</fullName>
    </submittedName>
</protein>